<keyword evidence="1" id="KW-0812">Transmembrane</keyword>
<protein>
    <recommendedName>
        <fullName evidence="2">TadE-like domain-containing protein</fullName>
    </recommendedName>
</protein>
<feature type="transmembrane region" description="Helical" evidence="1">
    <location>
        <begin position="31"/>
        <end position="51"/>
    </location>
</feature>
<feature type="domain" description="TadE-like" evidence="2">
    <location>
        <begin position="24"/>
        <end position="64"/>
    </location>
</feature>
<dbReference type="OrthoDB" id="4220102at2"/>
<evidence type="ECO:0000259" key="2">
    <source>
        <dbReference type="Pfam" id="PF07811"/>
    </source>
</evidence>
<evidence type="ECO:0000256" key="1">
    <source>
        <dbReference type="SAM" id="Phobius"/>
    </source>
</evidence>
<reference evidence="3 4" key="1">
    <citation type="submission" date="2016-08" db="EMBL/GenBank/DDBJ databases">
        <title>Complete genome sequence of Streptomyces agglomeratus strain 6-3-2, a novel anti-MRSA actinomycete isolated from Wuli of Tebit, China.</title>
        <authorList>
            <person name="Chen X."/>
        </authorList>
    </citation>
    <scope>NUCLEOTIDE SEQUENCE [LARGE SCALE GENOMIC DNA]</scope>
    <source>
        <strain evidence="3 4">6-3-2</strain>
    </source>
</reference>
<proteinExistence type="predicted"/>
<dbReference type="Proteomes" id="UP000095759">
    <property type="component" value="Unassembled WGS sequence"/>
</dbReference>
<dbReference type="AlphaFoldDB" id="A0A1E5PHL5"/>
<organism evidence="3 4">
    <name type="scientific">Streptomyces agglomeratus</name>
    <dbReference type="NCBI Taxonomy" id="285458"/>
    <lineage>
        <taxon>Bacteria</taxon>
        <taxon>Bacillati</taxon>
        <taxon>Actinomycetota</taxon>
        <taxon>Actinomycetes</taxon>
        <taxon>Kitasatosporales</taxon>
        <taxon>Streptomycetaceae</taxon>
        <taxon>Streptomyces</taxon>
    </lineage>
</organism>
<keyword evidence="1" id="KW-1133">Transmembrane helix</keyword>
<keyword evidence="1" id="KW-0472">Membrane</keyword>
<keyword evidence="4" id="KW-1185">Reference proteome</keyword>
<comment type="caution">
    <text evidence="3">The sequence shown here is derived from an EMBL/GenBank/DDBJ whole genome shotgun (WGS) entry which is preliminary data.</text>
</comment>
<dbReference type="EMBL" id="MEHJ01000001">
    <property type="protein sequence ID" value="OEJ29033.1"/>
    <property type="molecule type" value="Genomic_DNA"/>
</dbReference>
<dbReference type="InterPro" id="IPR012495">
    <property type="entry name" value="TadE-like_dom"/>
</dbReference>
<name>A0A1E5PHL5_9ACTN</name>
<sequence>MTWPRRAVRRWSRALADRGARDRGGMSLEMLIVFPVVLLIILLVVHVGLWWHARNVAMSAAQLGVESSRVRGASIGTGTAEARDFLSRAGGSISGTSVSGSKGATVRIRVTGYVDTMVPGLRLKIDQHADAAAERVTEAR</sequence>
<evidence type="ECO:0000313" key="3">
    <source>
        <dbReference type="EMBL" id="OEJ29033.1"/>
    </source>
</evidence>
<gene>
    <name evidence="3" type="ORF">AS594_36105</name>
</gene>
<dbReference type="Pfam" id="PF07811">
    <property type="entry name" value="TadE"/>
    <property type="match status" value="1"/>
</dbReference>
<accession>A0A1E5PHL5</accession>
<evidence type="ECO:0000313" key="4">
    <source>
        <dbReference type="Proteomes" id="UP000095759"/>
    </source>
</evidence>